<dbReference type="InterPro" id="IPR013785">
    <property type="entry name" value="Aldolase_TIM"/>
</dbReference>
<comment type="catalytic activity">
    <reaction evidence="1 12">
        <text>1-(5-phospho-beta-D-ribosyl)-5-[(5-phospho-beta-D-ribosylamino)methylideneamino]imidazole-4-carboxamide = 5-[(5-phospho-1-deoxy-D-ribulos-1-ylimino)methylamino]-1-(5-phospho-beta-D-ribosyl)imidazole-4-carboxamide</text>
        <dbReference type="Rhea" id="RHEA:15469"/>
        <dbReference type="ChEBI" id="CHEBI:58435"/>
        <dbReference type="ChEBI" id="CHEBI:58525"/>
        <dbReference type="EC" id="5.3.1.16"/>
    </reaction>
</comment>
<gene>
    <name evidence="13" type="ORF">BD410DRAFT_817831</name>
</gene>
<dbReference type="PANTHER" id="PTHR43090">
    <property type="entry name" value="1-(5-PHOSPHORIBOSYL)-5-[(5-PHOSPHORIBOSYLAMINO)METHYLIDENEAMINO] IMIDAZOLE-4-CARBOXAMIDE ISOMERASE"/>
    <property type="match status" value="1"/>
</dbReference>
<evidence type="ECO:0000256" key="9">
    <source>
        <dbReference type="ARBA" id="ARBA00030547"/>
    </source>
</evidence>
<evidence type="ECO:0000256" key="5">
    <source>
        <dbReference type="ARBA" id="ARBA00018464"/>
    </source>
</evidence>
<organism evidence="13 14">
    <name type="scientific">Rickenella mellea</name>
    <dbReference type="NCBI Taxonomy" id="50990"/>
    <lineage>
        <taxon>Eukaryota</taxon>
        <taxon>Fungi</taxon>
        <taxon>Dikarya</taxon>
        <taxon>Basidiomycota</taxon>
        <taxon>Agaricomycotina</taxon>
        <taxon>Agaricomycetes</taxon>
        <taxon>Hymenochaetales</taxon>
        <taxon>Rickenellaceae</taxon>
        <taxon>Rickenella</taxon>
    </lineage>
</organism>
<dbReference type="VEuPathDB" id="FungiDB:BD410DRAFT_817831"/>
<keyword evidence="14" id="KW-1185">Reference proteome</keyword>
<proteinExistence type="inferred from homology"/>
<dbReference type="OrthoDB" id="446074at2759"/>
<evidence type="ECO:0000256" key="4">
    <source>
        <dbReference type="ARBA" id="ARBA00012550"/>
    </source>
</evidence>
<dbReference type="GO" id="GO:0000162">
    <property type="term" value="P:L-tryptophan biosynthetic process"/>
    <property type="evidence" value="ECO:0007669"/>
    <property type="project" value="TreeGrafter"/>
</dbReference>
<dbReference type="CDD" id="cd04723">
    <property type="entry name" value="HisA_HisF"/>
    <property type="match status" value="1"/>
</dbReference>
<dbReference type="PANTHER" id="PTHR43090:SF2">
    <property type="entry name" value="1-(5-PHOSPHORIBOSYL)-5-[(5-PHOSPHORIBOSYLAMINO)METHYLIDENEAMINO] IMIDAZOLE-4-CARBOXAMIDE ISOMERASE"/>
    <property type="match status" value="1"/>
</dbReference>
<evidence type="ECO:0000256" key="3">
    <source>
        <dbReference type="ARBA" id="ARBA00009667"/>
    </source>
</evidence>
<keyword evidence="12" id="KW-0963">Cytoplasm</keyword>
<dbReference type="NCBIfam" id="TIGR02129">
    <property type="entry name" value="hisA_euk"/>
    <property type="match status" value="1"/>
</dbReference>
<reference evidence="13 14" key="1">
    <citation type="submission" date="2018-06" db="EMBL/GenBank/DDBJ databases">
        <title>A transcriptomic atlas of mushroom development highlights an independent origin of complex multicellularity.</title>
        <authorList>
            <consortium name="DOE Joint Genome Institute"/>
            <person name="Krizsan K."/>
            <person name="Almasi E."/>
            <person name="Merenyi Z."/>
            <person name="Sahu N."/>
            <person name="Viragh M."/>
            <person name="Koszo T."/>
            <person name="Mondo S."/>
            <person name="Kiss B."/>
            <person name="Balint B."/>
            <person name="Kues U."/>
            <person name="Barry K."/>
            <person name="Hegedus J.C."/>
            <person name="Henrissat B."/>
            <person name="Johnson J."/>
            <person name="Lipzen A."/>
            <person name="Ohm R."/>
            <person name="Nagy I."/>
            <person name="Pangilinan J."/>
            <person name="Yan J."/>
            <person name="Xiong Y."/>
            <person name="Grigoriev I.V."/>
            <person name="Hibbett D.S."/>
            <person name="Nagy L.G."/>
        </authorList>
    </citation>
    <scope>NUCLEOTIDE SEQUENCE [LARGE SCALE GENOMIC DNA]</scope>
    <source>
        <strain evidence="13 14">SZMC22713</strain>
    </source>
</reference>
<keyword evidence="6 11" id="KW-0028">Amino-acid biosynthesis</keyword>
<dbReference type="Gene3D" id="3.20.20.70">
    <property type="entry name" value="Aldolase class I"/>
    <property type="match status" value="1"/>
</dbReference>
<dbReference type="GO" id="GO:0000105">
    <property type="term" value="P:L-histidine biosynthetic process"/>
    <property type="evidence" value="ECO:0007669"/>
    <property type="project" value="UniProtKB-UniPathway"/>
</dbReference>
<evidence type="ECO:0000313" key="13">
    <source>
        <dbReference type="EMBL" id="TDL29893.1"/>
    </source>
</evidence>
<dbReference type="InterPro" id="IPR011060">
    <property type="entry name" value="RibuloseP-bd_barrel"/>
</dbReference>
<evidence type="ECO:0000256" key="11">
    <source>
        <dbReference type="RuleBase" id="RU003657"/>
    </source>
</evidence>
<dbReference type="SUPFAM" id="SSF51366">
    <property type="entry name" value="Ribulose-phoshate binding barrel"/>
    <property type="match status" value="1"/>
</dbReference>
<comment type="similarity">
    <text evidence="3 11">Belongs to the HisA/HisF family.</text>
</comment>
<keyword evidence="8 12" id="KW-0413">Isomerase</keyword>
<dbReference type="FunFam" id="3.20.20.70:FF:000110">
    <property type="entry name" value="1-(5-phosphoribosyl)-5-[(5-phosphoribosylamino)methylideneamino] imidazole-4-carboxamide isomerase, chloroplastic"/>
    <property type="match status" value="1"/>
</dbReference>
<name>A0A4R5XFK8_9AGAM</name>
<evidence type="ECO:0000256" key="12">
    <source>
        <dbReference type="RuleBase" id="RU364022"/>
    </source>
</evidence>
<sequence length="259" mass="28577">MSFPARRTLFRPCIDLHDGKVKQIVGGTLSDNASTVKTNFVSSESPATFARKYREHNLEGGHVIKLGPGNDEAAKEALAAWPDGLQIGGGIHDKNAVEWLEYGASKVIVTSFLFPSGRFSLERLKGLADVVGKDRLVVDMSCRKRGNSWFVAMNKWQDITDMEVCRETLDMLSEYCSEFLIHAADVEGLCRGIDEELVTKLGEWVRIPTTYAGGARDINDLDLVHILSGGRVDLTFGSALDIFGGSLVKFDELVKRNRP</sequence>
<evidence type="ECO:0000256" key="8">
    <source>
        <dbReference type="ARBA" id="ARBA00023235"/>
    </source>
</evidence>
<evidence type="ECO:0000256" key="7">
    <source>
        <dbReference type="ARBA" id="ARBA00023102"/>
    </source>
</evidence>
<evidence type="ECO:0000256" key="6">
    <source>
        <dbReference type="ARBA" id="ARBA00022605"/>
    </source>
</evidence>
<evidence type="ECO:0000256" key="1">
    <source>
        <dbReference type="ARBA" id="ARBA00000901"/>
    </source>
</evidence>
<dbReference type="InterPro" id="IPR044524">
    <property type="entry name" value="Isoase_HisA-like"/>
</dbReference>
<dbReference type="UniPathway" id="UPA00031">
    <property type="reaction ID" value="UER00009"/>
</dbReference>
<protein>
    <recommendedName>
        <fullName evidence="5 12">1-(5-phosphoribosyl)-5-[(5-phosphoribosylamino)methylideneamino] imidazole-4-carboxamide isomerase</fullName>
        <ecNumber evidence="4 12">5.3.1.16</ecNumber>
    </recommendedName>
    <alternativeName>
        <fullName evidence="10 12">5-proFAR isomerase</fullName>
    </alternativeName>
    <alternativeName>
        <fullName evidence="9 12">Phosphoribosylformimino-5-aminoimidazole carboxamide ribotide isomerase</fullName>
    </alternativeName>
</protein>
<keyword evidence="7 11" id="KW-0368">Histidine biosynthesis</keyword>
<dbReference type="InterPro" id="IPR006062">
    <property type="entry name" value="His_biosynth"/>
</dbReference>
<evidence type="ECO:0000313" key="14">
    <source>
        <dbReference type="Proteomes" id="UP000294933"/>
    </source>
</evidence>
<dbReference type="STRING" id="50990.A0A4R5XFK8"/>
<dbReference type="EC" id="5.3.1.16" evidence="4 12"/>
<comment type="subcellular location">
    <subcellularLocation>
        <location evidence="12">Cytoplasm</location>
    </subcellularLocation>
</comment>
<dbReference type="AlphaFoldDB" id="A0A4R5XFK8"/>
<evidence type="ECO:0000256" key="2">
    <source>
        <dbReference type="ARBA" id="ARBA00005133"/>
    </source>
</evidence>
<accession>A0A4R5XFK8</accession>
<dbReference type="GO" id="GO:0005737">
    <property type="term" value="C:cytoplasm"/>
    <property type="evidence" value="ECO:0007669"/>
    <property type="project" value="UniProtKB-SubCell"/>
</dbReference>
<dbReference type="InterPro" id="IPR011858">
    <property type="entry name" value="His6/HISN3"/>
</dbReference>
<evidence type="ECO:0000256" key="10">
    <source>
        <dbReference type="ARBA" id="ARBA00031376"/>
    </source>
</evidence>
<dbReference type="GO" id="GO:0003949">
    <property type="term" value="F:1-(5-phosphoribosyl)-5-[(5-phosphoribosylamino)methylideneamino]imidazole-4-carboxamide isomerase activity"/>
    <property type="evidence" value="ECO:0007669"/>
    <property type="project" value="UniProtKB-EC"/>
</dbReference>
<dbReference type="Pfam" id="PF00977">
    <property type="entry name" value="His_biosynth"/>
    <property type="match status" value="1"/>
</dbReference>
<comment type="pathway">
    <text evidence="2 12">Amino-acid biosynthesis; L-histidine biosynthesis; L-histidine from 5-phospho-alpha-D-ribose 1-diphosphate: step 4/9.</text>
</comment>
<dbReference type="EMBL" id="ML170156">
    <property type="protein sequence ID" value="TDL29893.1"/>
    <property type="molecule type" value="Genomic_DNA"/>
</dbReference>
<dbReference type="Proteomes" id="UP000294933">
    <property type="component" value="Unassembled WGS sequence"/>
</dbReference>